<keyword evidence="12" id="KW-1185">Reference proteome</keyword>
<reference evidence="11 12" key="1">
    <citation type="submission" date="2019-01" db="EMBL/GenBank/DDBJ databases">
        <title>Sequencing of cultivated peanut Arachis hypogaea provides insights into genome evolution and oil improvement.</title>
        <authorList>
            <person name="Chen X."/>
        </authorList>
    </citation>
    <scope>NUCLEOTIDE SEQUENCE [LARGE SCALE GENOMIC DNA]</scope>
    <source>
        <strain evidence="12">cv. Fuhuasheng</strain>
        <tissue evidence="11">Leaves</tissue>
    </source>
</reference>
<dbReference type="InterPro" id="IPR036286">
    <property type="entry name" value="LexA/Signal_pep-like_sf"/>
</dbReference>
<evidence type="ECO:0000313" key="11">
    <source>
        <dbReference type="EMBL" id="RYR14832.1"/>
    </source>
</evidence>
<dbReference type="PANTHER" id="PTHR12383:SF36">
    <property type="entry name" value="MITOCHONDRIAL ATP-INDEPENDENT INNER MEMBRANE PROTEASE SUBUNIT 1B-RELATED"/>
    <property type="match status" value="1"/>
</dbReference>
<keyword evidence="5" id="KW-0472">Membrane</keyword>
<gene>
    <name evidence="11" type="ORF">Ahy_B04g071536</name>
</gene>
<feature type="domain" description="Peptidase S26" evidence="10">
    <location>
        <begin position="32"/>
        <end position="108"/>
    </location>
</feature>
<evidence type="ECO:0000256" key="4">
    <source>
        <dbReference type="ARBA" id="ARBA00023128"/>
    </source>
</evidence>
<dbReference type="PRINTS" id="PR00727">
    <property type="entry name" value="LEADERPTASE"/>
</dbReference>
<organism evidence="11 12">
    <name type="scientific">Arachis hypogaea</name>
    <name type="common">Peanut</name>
    <dbReference type="NCBI Taxonomy" id="3818"/>
    <lineage>
        <taxon>Eukaryota</taxon>
        <taxon>Viridiplantae</taxon>
        <taxon>Streptophyta</taxon>
        <taxon>Embryophyta</taxon>
        <taxon>Tracheophyta</taxon>
        <taxon>Spermatophyta</taxon>
        <taxon>Magnoliopsida</taxon>
        <taxon>eudicotyledons</taxon>
        <taxon>Gunneridae</taxon>
        <taxon>Pentapetalae</taxon>
        <taxon>rosids</taxon>
        <taxon>fabids</taxon>
        <taxon>Fabales</taxon>
        <taxon>Fabaceae</taxon>
        <taxon>Papilionoideae</taxon>
        <taxon>50 kb inversion clade</taxon>
        <taxon>dalbergioids sensu lato</taxon>
        <taxon>Dalbergieae</taxon>
        <taxon>Pterocarpus clade</taxon>
        <taxon>Arachis</taxon>
    </lineage>
</organism>
<evidence type="ECO:0000256" key="8">
    <source>
        <dbReference type="ARBA" id="ARBA00064368"/>
    </source>
</evidence>
<evidence type="ECO:0000256" key="1">
    <source>
        <dbReference type="ARBA" id="ARBA00004273"/>
    </source>
</evidence>
<dbReference type="Proteomes" id="UP000289738">
    <property type="component" value="Chromosome B04"/>
</dbReference>
<evidence type="ECO:0000256" key="2">
    <source>
        <dbReference type="ARBA" id="ARBA00022792"/>
    </source>
</evidence>
<dbReference type="InterPro" id="IPR019758">
    <property type="entry name" value="Pept_S26A_signal_pept_1_CS"/>
</dbReference>
<evidence type="ECO:0000256" key="6">
    <source>
        <dbReference type="ARBA" id="ARBA00038445"/>
    </source>
</evidence>
<name>A0A444ZKZ8_ARAHY</name>
<dbReference type="InterPro" id="IPR052064">
    <property type="entry name" value="Mito_IMP1_subunit"/>
</dbReference>
<comment type="caution">
    <text evidence="11">The sequence shown here is derived from an EMBL/GenBank/DDBJ whole genome shotgun (WGS) entry which is preliminary data.</text>
</comment>
<dbReference type="Gene3D" id="2.10.109.10">
    <property type="entry name" value="Umud Fragment, subunit A"/>
    <property type="match status" value="1"/>
</dbReference>
<dbReference type="CDD" id="cd06530">
    <property type="entry name" value="S26_SPase_I"/>
    <property type="match status" value="1"/>
</dbReference>
<comment type="similarity">
    <text evidence="6">Belongs to the peptidase S26 family. IMP1 subfamily.</text>
</comment>
<evidence type="ECO:0000256" key="5">
    <source>
        <dbReference type="ARBA" id="ARBA00023136"/>
    </source>
</evidence>
<dbReference type="AlphaFoldDB" id="A0A444ZKZ8"/>
<evidence type="ECO:0000256" key="3">
    <source>
        <dbReference type="ARBA" id="ARBA00022801"/>
    </source>
</evidence>
<dbReference type="InterPro" id="IPR000223">
    <property type="entry name" value="Pept_S26A_signal_pept_1"/>
</dbReference>
<keyword evidence="4" id="KW-0496">Mitochondrion</keyword>
<keyword evidence="3" id="KW-0378">Hydrolase</keyword>
<dbReference type="GO" id="GO:0004252">
    <property type="term" value="F:serine-type endopeptidase activity"/>
    <property type="evidence" value="ECO:0007669"/>
    <property type="project" value="InterPro"/>
</dbReference>
<dbReference type="EMBL" id="SDMP01000014">
    <property type="protein sequence ID" value="RYR14832.1"/>
    <property type="molecule type" value="Genomic_DNA"/>
</dbReference>
<dbReference type="NCBIfam" id="TIGR02227">
    <property type="entry name" value="sigpep_I_bact"/>
    <property type="match status" value="1"/>
</dbReference>
<feature type="active site" evidence="9">
    <location>
        <position position="96"/>
    </location>
</feature>
<comment type="subunit">
    <text evidence="8">Heterodimer of 2 subunits, IMP1A/B and IMP12.</text>
</comment>
<proteinExistence type="inferred from homology"/>
<evidence type="ECO:0000259" key="10">
    <source>
        <dbReference type="Pfam" id="PF10502"/>
    </source>
</evidence>
<evidence type="ECO:0000313" key="12">
    <source>
        <dbReference type="Proteomes" id="UP000289738"/>
    </source>
</evidence>
<dbReference type="SUPFAM" id="SSF51306">
    <property type="entry name" value="LexA/Signal peptidase"/>
    <property type="match status" value="1"/>
</dbReference>
<dbReference type="InterPro" id="IPR019533">
    <property type="entry name" value="Peptidase_S26"/>
</dbReference>
<dbReference type="GO" id="GO:0006627">
    <property type="term" value="P:protein processing involved in protein targeting to mitochondrion"/>
    <property type="evidence" value="ECO:0007669"/>
    <property type="project" value="TreeGrafter"/>
</dbReference>
<dbReference type="PROSITE" id="PS00761">
    <property type="entry name" value="SPASE_I_3"/>
    <property type="match status" value="1"/>
</dbReference>
<accession>A0A444ZKZ8</accession>
<feature type="domain" description="Peptidase S26" evidence="10">
    <location>
        <begin position="118"/>
        <end position="152"/>
    </location>
</feature>
<dbReference type="FunFam" id="2.10.109.10:FF:000014">
    <property type="entry name" value="Inner membrane protease subunit 1"/>
    <property type="match status" value="1"/>
</dbReference>
<keyword evidence="2" id="KW-0999">Mitochondrion inner membrane</keyword>
<evidence type="ECO:0000256" key="7">
    <source>
        <dbReference type="ARBA" id="ARBA00054895"/>
    </source>
</evidence>
<dbReference type="GO" id="GO:0006465">
    <property type="term" value="P:signal peptide processing"/>
    <property type="evidence" value="ECO:0007669"/>
    <property type="project" value="InterPro"/>
</dbReference>
<feature type="active site" evidence="9">
    <location>
        <position position="52"/>
    </location>
</feature>
<dbReference type="Pfam" id="PF10502">
    <property type="entry name" value="Peptidase_S26"/>
    <property type="match status" value="2"/>
</dbReference>
<protein>
    <recommendedName>
        <fullName evidence="10">Peptidase S26 domain-containing protein</fullName>
    </recommendedName>
</protein>
<sequence length="216" mass="24262">MLSKAMGFRNLGPLGLFAKEGLEKAFSLGKFFCFLHVTDTYLVTFVVTSGPSMLPTIDLIPTMFLGERISTRFGKVTRGDIVIIRSPQNPRKLIAKRLVGMEDDTVTYISNPDEPDKQETIVVPKGHVWIQGDNAYKSNDSRNFGAVPYGLIQHRLFWRVLDLSGNTDVSVLYDSQVKFNEIQLHKSPFRFPLSLLSLFSSISYRTICSSSLAFLS</sequence>
<dbReference type="STRING" id="3818.A0A444ZKZ8"/>
<dbReference type="PANTHER" id="PTHR12383">
    <property type="entry name" value="PROTEASE FAMILY S26 MITOCHONDRIAL INNER MEMBRANE PROTEASE-RELATED"/>
    <property type="match status" value="1"/>
</dbReference>
<comment type="subcellular location">
    <subcellularLocation>
        <location evidence="1">Mitochondrion inner membrane</location>
    </subcellularLocation>
</comment>
<dbReference type="GO" id="GO:0042720">
    <property type="term" value="C:mitochondrial inner membrane peptidase complex"/>
    <property type="evidence" value="ECO:0007669"/>
    <property type="project" value="TreeGrafter"/>
</dbReference>
<comment type="function">
    <text evidence="7">Catalyzes the removal of transit peptides required for the targeting of proteins from the mitochondrial matrix, across the inner membrane, into the inter-membrane space.</text>
</comment>
<evidence type="ECO:0000256" key="9">
    <source>
        <dbReference type="PIRSR" id="PIRSR600223-1"/>
    </source>
</evidence>